<gene>
    <name evidence="5" type="primary">BTBD10</name>
    <name evidence="5" type="ORF">SK128_023198</name>
</gene>
<dbReference type="GO" id="GO:0004370">
    <property type="term" value="F:glycerol kinase activity"/>
    <property type="evidence" value="ECO:0007669"/>
    <property type="project" value="UniProtKB-EC"/>
</dbReference>
<feature type="region of interest" description="Disordered" evidence="3">
    <location>
        <begin position="16"/>
        <end position="62"/>
    </location>
</feature>
<keyword evidence="6" id="KW-1185">Reference proteome</keyword>
<evidence type="ECO:0000256" key="2">
    <source>
        <dbReference type="ARBA" id="ARBA00022490"/>
    </source>
</evidence>
<dbReference type="InterPro" id="IPR039885">
    <property type="entry name" value="BTBD10/KCTD20_BTB/POZ"/>
</dbReference>
<protein>
    <submittedName>
        <fullName evidence="5">BTB/POZ domain-containing protein 10</fullName>
        <ecNumber evidence="5">2.7.1.30</ecNumber>
    </submittedName>
</protein>
<keyword evidence="2" id="KW-0963">Cytoplasm</keyword>
<dbReference type="Gene3D" id="3.30.710.10">
    <property type="entry name" value="Potassium Channel Kv1.1, Chain A"/>
    <property type="match status" value="1"/>
</dbReference>
<dbReference type="AlphaFoldDB" id="A0AAN8X620"/>
<feature type="region of interest" description="Disordered" evidence="3">
    <location>
        <begin position="84"/>
        <end position="140"/>
    </location>
</feature>
<feature type="compositionally biased region" description="Low complexity" evidence="3">
    <location>
        <begin position="99"/>
        <end position="109"/>
    </location>
</feature>
<feature type="compositionally biased region" description="Polar residues" evidence="3">
    <location>
        <begin position="112"/>
        <end position="125"/>
    </location>
</feature>
<evidence type="ECO:0000256" key="1">
    <source>
        <dbReference type="ARBA" id="ARBA00004496"/>
    </source>
</evidence>
<dbReference type="GO" id="GO:0005737">
    <property type="term" value="C:cytoplasm"/>
    <property type="evidence" value="ECO:0007669"/>
    <property type="project" value="UniProtKB-SubCell"/>
</dbReference>
<dbReference type="PANTHER" id="PTHR21637:SF0">
    <property type="entry name" value="AT10158P"/>
    <property type="match status" value="1"/>
</dbReference>
<dbReference type="EMBL" id="JAXCGZ010007754">
    <property type="protein sequence ID" value="KAK7078585.1"/>
    <property type="molecule type" value="Genomic_DNA"/>
</dbReference>
<name>A0AAN8X620_HALRR</name>
<feature type="compositionally biased region" description="Basic and acidic residues" evidence="3">
    <location>
        <begin position="127"/>
        <end position="140"/>
    </location>
</feature>
<dbReference type="EC" id="2.7.1.30" evidence="5"/>
<feature type="compositionally biased region" description="Gly residues" evidence="3">
    <location>
        <begin position="447"/>
        <end position="462"/>
    </location>
</feature>
<dbReference type="CDD" id="cd18318">
    <property type="entry name" value="BTB_POZ_KCTD20-like"/>
    <property type="match status" value="1"/>
</dbReference>
<feature type="domain" description="BTB" evidence="4">
    <location>
        <begin position="139"/>
        <end position="242"/>
    </location>
</feature>
<evidence type="ECO:0000256" key="3">
    <source>
        <dbReference type="SAM" id="MobiDB-lite"/>
    </source>
</evidence>
<feature type="region of interest" description="Disordered" evidence="3">
    <location>
        <begin position="412"/>
        <end position="486"/>
    </location>
</feature>
<dbReference type="InterPro" id="IPR000210">
    <property type="entry name" value="BTB/POZ_dom"/>
</dbReference>
<dbReference type="SUPFAM" id="SSF54695">
    <property type="entry name" value="POZ domain"/>
    <property type="match status" value="1"/>
</dbReference>
<comment type="subcellular location">
    <subcellularLocation>
        <location evidence="1">Cytoplasm</location>
    </subcellularLocation>
</comment>
<proteinExistence type="predicted"/>
<sequence length="486" mass="53544">MSVLKRNLSDSLENENYDDKLYSSSPKPKSCLVQHGESRGNVSVSHHAHGNASAHARSHHHESAIPKMTHHHRTGSMRNRGVVQRGSLGHSSSHDDSSPHGSPHPSPLLYGSSRSVTQAQTTHQCQHVKEHGPPPSSDDRVTLVVEGTRFIVDPAIFTAHPNTMLGRMFSSGIEFTHPNERGEYEVADGFSSAVFRAVLDYYKTGLVRCPPSVSVQELREACDYLLIPFDANTIKCQNLRGLLHELSNEGARQQFEVFLEEHILPLMVLAAQRGDRECHIVILLDDDTVEWDDDYPPQMGEEYSQTICSTAMYRFFKYIENRDVAKQVLKERGLKKIRLGIEGYPTYKEKIKKRPGGRAEVIYNYVQRPFIRMSWEKEEAKSRHVDFQCVKSKSVTDLAEATADPALDRVVTLDPPPAAMGQDAPQEPLPPLEGAVGGGEAHPEEGAFGGGSVGAVGGGVGAGAQNPPPPTQESYPYMSSGHDEAV</sequence>
<dbReference type="Pfam" id="PF16017">
    <property type="entry name" value="BTB_3"/>
    <property type="match status" value="1"/>
</dbReference>
<evidence type="ECO:0000313" key="6">
    <source>
        <dbReference type="Proteomes" id="UP001381693"/>
    </source>
</evidence>
<dbReference type="PANTHER" id="PTHR21637">
    <property type="entry name" value="BTB/POZ DOMAIN-CONTAINING PROTEIN 10-RELATED"/>
    <property type="match status" value="1"/>
</dbReference>
<dbReference type="InterPro" id="IPR011333">
    <property type="entry name" value="SKP1/BTB/POZ_sf"/>
</dbReference>
<reference evidence="5 6" key="1">
    <citation type="submission" date="2023-11" db="EMBL/GenBank/DDBJ databases">
        <title>Halocaridina rubra genome assembly.</title>
        <authorList>
            <person name="Smith C."/>
        </authorList>
    </citation>
    <scope>NUCLEOTIDE SEQUENCE [LARGE SCALE GENOMIC DNA]</scope>
    <source>
        <strain evidence="5">EP-1</strain>
        <tissue evidence="5">Whole</tissue>
    </source>
</reference>
<organism evidence="5 6">
    <name type="scientific">Halocaridina rubra</name>
    <name type="common">Hawaiian red shrimp</name>
    <dbReference type="NCBI Taxonomy" id="373956"/>
    <lineage>
        <taxon>Eukaryota</taxon>
        <taxon>Metazoa</taxon>
        <taxon>Ecdysozoa</taxon>
        <taxon>Arthropoda</taxon>
        <taxon>Crustacea</taxon>
        <taxon>Multicrustacea</taxon>
        <taxon>Malacostraca</taxon>
        <taxon>Eumalacostraca</taxon>
        <taxon>Eucarida</taxon>
        <taxon>Decapoda</taxon>
        <taxon>Pleocyemata</taxon>
        <taxon>Caridea</taxon>
        <taxon>Atyoidea</taxon>
        <taxon>Atyidae</taxon>
        <taxon>Halocaridina</taxon>
    </lineage>
</organism>
<keyword evidence="5" id="KW-0808">Transferase</keyword>
<dbReference type="GO" id="GO:0042327">
    <property type="term" value="P:positive regulation of phosphorylation"/>
    <property type="evidence" value="ECO:0007669"/>
    <property type="project" value="TreeGrafter"/>
</dbReference>
<evidence type="ECO:0000259" key="4">
    <source>
        <dbReference type="SMART" id="SM00225"/>
    </source>
</evidence>
<dbReference type="InterPro" id="IPR039886">
    <property type="entry name" value="BTBD10/KCTD20"/>
</dbReference>
<evidence type="ECO:0000313" key="5">
    <source>
        <dbReference type="EMBL" id="KAK7078585.1"/>
    </source>
</evidence>
<comment type="caution">
    <text evidence="5">The sequence shown here is derived from an EMBL/GenBank/DDBJ whole genome shotgun (WGS) entry which is preliminary data.</text>
</comment>
<accession>A0AAN8X620</accession>
<dbReference type="SMART" id="SM00225">
    <property type="entry name" value="BTB"/>
    <property type="match status" value="1"/>
</dbReference>
<dbReference type="Proteomes" id="UP001381693">
    <property type="component" value="Unassembled WGS sequence"/>
</dbReference>